<keyword evidence="1" id="KW-0472">Membrane</keyword>
<evidence type="ECO:0000256" key="1">
    <source>
        <dbReference type="SAM" id="Phobius"/>
    </source>
</evidence>
<feature type="transmembrane region" description="Helical" evidence="1">
    <location>
        <begin position="32"/>
        <end position="58"/>
    </location>
</feature>
<sequence length="63" mass="6600">MSPEIFLALLGSLGALLGLTTAYFSFGAGFTVLLTGAILGAATTYALFLLAIMVWCIVNEITR</sequence>
<proteinExistence type="predicted"/>
<gene>
    <name evidence="2" type="ORF">BRZCDTV_105</name>
</gene>
<accession>A0A2R8FDU2</accession>
<organism evidence="2">
    <name type="scientific">Brazilian cedratvirus IHUMI</name>
    <dbReference type="NCBI Taxonomy" id="2126980"/>
    <lineage>
        <taxon>Viruses</taxon>
        <taxon>Pithoviruses</taxon>
        <taxon>Orthocedratvirinae</taxon>
        <taxon>Alphacedratvirus</taxon>
        <taxon>Alphacedratvirus brasiliense</taxon>
    </lineage>
</organism>
<keyword evidence="1" id="KW-1133">Transmembrane helix</keyword>
<keyword evidence="3" id="KW-1185">Reference proteome</keyword>
<keyword evidence="1 2" id="KW-0812">Transmembrane</keyword>
<name>A0A2R8FDU2_9VIRU</name>
<protein>
    <submittedName>
        <fullName evidence="2">Transmembrane domain-containing protein</fullName>
    </submittedName>
</protein>
<reference evidence="2" key="1">
    <citation type="submission" date="2018-03" db="EMBL/GenBank/DDBJ databases">
        <authorList>
            <consortium name="Urmite Genomes"/>
        </authorList>
    </citation>
    <scope>NUCLEOTIDE SEQUENCE [LARGE SCALE GENOMIC DNA]</scope>
    <source>
        <strain evidence="2">IHUMI-27.7</strain>
    </source>
</reference>
<evidence type="ECO:0000313" key="2">
    <source>
        <dbReference type="EMBL" id="SPN79001.1"/>
    </source>
</evidence>
<evidence type="ECO:0000313" key="3">
    <source>
        <dbReference type="Proteomes" id="UP000273054"/>
    </source>
</evidence>
<dbReference type="Proteomes" id="UP000273054">
    <property type="component" value="Segment"/>
</dbReference>
<dbReference type="EMBL" id="LT994651">
    <property type="protein sequence ID" value="SPN79001.1"/>
    <property type="molecule type" value="Genomic_DNA"/>
</dbReference>